<dbReference type="AlphaFoldDB" id="A0A1X7LTM5"/>
<evidence type="ECO:0000256" key="2">
    <source>
        <dbReference type="ARBA" id="ARBA00023016"/>
    </source>
</evidence>
<organism evidence="3 4">
    <name type="scientific">Paenibacillus aquistagni</name>
    <dbReference type="NCBI Taxonomy" id="1852522"/>
    <lineage>
        <taxon>Bacteria</taxon>
        <taxon>Bacillati</taxon>
        <taxon>Bacillota</taxon>
        <taxon>Bacilli</taxon>
        <taxon>Bacillales</taxon>
        <taxon>Paenibacillaceae</taxon>
        <taxon>Paenibacillus</taxon>
    </lineage>
</organism>
<gene>
    <name evidence="3" type="ORF">SAMN06295960_4144</name>
</gene>
<dbReference type="Proteomes" id="UP000193834">
    <property type="component" value="Unassembled WGS sequence"/>
</dbReference>
<keyword evidence="2" id="KW-0346">Stress response</keyword>
<proteinExistence type="predicted"/>
<dbReference type="RefSeq" id="WP_085497569.1">
    <property type="nucleotide sequence ID" value="NZ_FXAZ01000007.1"/>
</dbReference>
<protein>
    <recommendedName>
        <fullName evidence="5">J domain-containing protein</fullName>
    </recommendedName>
</protein>
<evidence type="ECO:0000313" key="3">
    <source>
        <dbReference type="EMBL" id="SMG56489.1"/>
    </source>
</evidence>
<keyword evidence="4" id="KW-1185">Reference proteome</keyword>
<evidence type="ECO:0000313" key="4">
    <source>
        <dbReference type="Proteomes" id="UP000193834"/>
    </source>
</evidence>
<accession>A0A1X7LTM5</accession>
<dbReference type="STRING" id="1852522.SAMN06295960_4144"/>
<dbReference type="EMBL" id="FXAZ01000007">
    <property type="protein sequence ID" value="SMG56489.1"/>
    <property type="molecule type" value="Genomic_DNA"/>
</dbReference>
<evidence type="ECO:0008006" key="5">
    <source>
        <dbReference type="Google" id="ProtNLM"/>
    </source>
</evidence>
<evidence type="ECO:0000256" key="1">
    <source>
        <dbReference type="ARBA" id="ARBA00022705"/>
    </source>
</evidence>
<sequence>MYVVIQKMKNKRQNQYGAYKTLEVTEFSYSINGVTKTKYSYTRSGERFDRPNKDVYKISVHKSFRENGKVKKKQWVICTMDYYSLVDSWPGDCIRQDKLNAKLEQMGISEGELWDLVYEKLQPIIDQVKSEFEQTEEFKTEQHHRAILDEYRRNEKEFEDKYGADTYDYCYDIFGVLRNAEYLNDLKAQYKAKQEYQQRSYYSQSQSNYSYEDFSSYFGSGWSNYTESSSQITYTEEDKVLLKKITRALVMQFHPDRGGDPEVMKMVTRLKEDWGV</sequence>
<name>A0A1X7LTM5_9BACL</name>
<dbReference type="SUPFAM" id="SSF46565">
    <property type="entry name" value="Chaperone J-domain"/>
    <property type="match status" value="1"/>
</dbReference>
<keyword evidence="1" id="KW-0235">DNA replication</keyword>
<dbReference type="OrthoDB" id="2053524at2"/>
<dbReference type="GO" id="GO:0006260">
    <property type="term" value="P:DNA replication"/>
    <property type="evidence" value="ECO:0007669"/>
    <property type="project" value="UniProtKB-KW"/>
</dbReference>
<dbReference type="InterPro" id="IPR036869">
    <property type="entry name" value="J_dom_sf"/>
</dbReference>
<reference evidence="3 4" key="1">
    <citation type="submission" date="2017-04" db="EMBL/GenBank/DDBJ databases">
        <authorList>
            <person name="Afonso C.L."/>
            <person name="Miller P.J."/>
            <person name="Scott M.A."/>
            <person name="Spackman E."/>
            <person name="Goraichik I."/>
            <person name="Dimitrov K.M."/>
            <person name="Suarez D.L."/>
            <person name="Swayne D.E."/>
        </authorList>
    </citation>
    <scope>NUCLEOTIDE SEQUENCE [LARGE SCALE GENOMIC DNA]</scope>
    <source>
        <strain evidence="3 4">11</strain>
    </source>
</reference>